<evidence type="ECO:0000313" key="2">
    <source>
        <dbReference type="Proteomes" id="UP000253918"/>
    </source>
</evidence>
<sequence>MIDRMDELDGDPELEAEEDCCIAGDDGCGSVPNRQGEVVWGTQEEEPGALMPIYGVDQSAGPINVEDANRQHRARELGLVRSPTGGWMFPK</sequence>
<protein>
    <submittedName>
        <fullName evidence="1">Uncharacterized protein</fullName>
    </submittedName>
</protein>
<reference evidence="1 2" key="1">
    <citation type="submission" date="2018-07" db="EMBL/GenBank/DDBJ databases">
        <title>a novel species of Sphingomonas isolated from the rhizosphere soil of Araceae plant.</title>
        <authorList>
            <person name="Zhiyong W."/>
            <person name="Qinglan Z."/>
            <person name="Zhiwei F."/>
            <person name="Ding X."/>
            <person name="Gejiao W."/>
            <person name="Shixue Z."/>
        </authorList>
    </citation>
    <scope>NUCLEOTIDE SEQUENCE [LARGE SCALE GENOMIC DNA]</scope>
    <source>
        <strain evidence="1 2">WZY 27</strain>
    </source>
</reference>
<dbReference type="Proteomes" id="UP000253918">
    <property type="component" value="Unassembled WGS sequence"/>
</dbReference>
<name>A0A369VU13_9SPHN</name>
<accession>A0A369VU13</accession>
<comment type="caution">
    <text evidence="1">The sequence shown here is derived from an EMBL/GenBank/DDBJ whole genome shotgun (WGS) entry which is preliminary data.</text>
</comment>
<proteinExistence type="predicted"/>
<dbReference type="OrthoDB" id="7584917at2"/>
<evidence type="ECO:0000313" key="1">
    <source>
        <dbReference type="EMBL" id="RDE05573.1"/>
    </source>
</evidence>
<dbReference type="AlphaFoldDB" id="A0A369VU13"/>
<keyword evidence="2" id="KW-1185">Reference proteome</keyword>
<dbReference type="EMBL" id="QQNB01000002">
    <property type="protein sequence ID" value="RDE05573.1"/>
    <property type="molecule type" value="Genomic_DNA"/>
</dbReference>
<gene>
    <name evidence="1" type="ORF">DVW87_10090</name>
</gene>
<organism evidence="1 2">
    <name type="scientific">Sphingomonas aracearum</name>
    <dbReference type="NCBI Taxonomy" id="2283317"/>
    <lineage>
        <taxon>Bacteria</taxon>
        <taxon>Pseudomonadati</taxon>
        <taxon>Pseudomonadota</taxon>
        <taxon>Alphaproteobacteria</taxon>
        <taxon>Sphingomonadales</taxon>
        <taxon>Sphingomonadaceae</taxon>
        <taxon>Sphingomonas</taxon>
    </lineage>
</organism>
<dbReference type="RefSeq" id="WP_114687642.1">
    <property type="nucleotide sequence ID" value="NZ_QQNB01000002.1"/>
</dbReference>